<organism evidence="1 2">
    <name type="scientific">Smittium culicis</name>
    <dbReference type="NCBI Taxonomy" id="133412"/>
    <lineage>
        <taxon>Eukaryota</taxon>
        <taxon>Fungi</taxon>
        <taxon>Fungi incertae sedis</taxon>
        <taxon>Zoopagomycota</taxon>
        <taxon>Kickxellomycotina</taxon>
        <taxon>Harpellomycetes</taxon>
        <taxon>Harpellales</taxon>
        <taxon>Legeriomycetaceae</taxon>
        <taxon>Smittium</taxon>
    </lineage>
</organism>
<evidence type="ECO:0000313" key="1">
    <source>
        <dbReference type="EMBL" id="OMJ29832.1"/>
    </source>
</evidence>
<proteinExistence type="predicted"/>
<gene>
    <name evidence="1" type="ORF">AYI69_g641</name>
</gene>
<dbReference type="AlphaFoldDB" id="A0A1R1YSG1"/>
<dbReference type="EMBL" id="LSSM01000164">
    <property type="protein sequence ID" value="OMJ29832.1"/>
    <property type="molecule type" value="Genomic_DNA"/>
</dbReference>
<protein>
    <submittedName>
        <fullName evidence="1">Uncharacterized protein</fullName>
    </submittedName>
</protein>
<reference evidence="2" key="1">
    <citation type="submission" date="2017-01" db="EMBL/GenBank/DDBJ databases">
        <authorList>
            <person name="Wang Y."/>
            <person name="White M."/>
            <person name="Kvist S."/>
            <person name="Moncalvo J.-M."/>
        </authorList>
    </citation>
    <scope>NUCLEOTIDE SEQUENCE [LARGE SCALE GENOMIC DNA]</scope>
    <source>
        <strain evidence="2">ID-206-W2</strain>
    </source>
</reference>
<keyword evidence="2" id="KW-1185">Reference proteome</keyword>
<sequence length="67" mass="7637">MTRAGTGQPEGLKPVFHSLLASKKVDRALFTYLCQPRIALEELYRGTFYGSTAINCPKKHNINYYEK</sequence>
<dbReference type="Proteomes" id="UP000187429">
    <property type="component" value="Unassembled WGS sequence"/>
</dbReference>
<accession>A0A1R1YSG1</accession>
<comment type="caution">
    <text evidence="1">The sequence shown here is derived from an EMBL/GenBank/DDBJ whole genome shotgun (WGS) entry which is preliminary data.</text>
</comment>
<evidence type="ECO:0000313" key="2">
    <source>
        <dbReference type="Proteomes" id="UP000187429"/>
    </source>
</evidence>
<name>A0A1R1YSG1_9FUNG</name>